<name>A0ABQ1WPJ8_9BACT</name>
<comment type="caution">
    <text evidence="1">The sequence shown here is derived from an EMBL/GenBank/DDBJ whole genome shotgun (WGS) entry which is preliminary data.</text>
</comment>
<evidence type="ECO:0000313" key="1">
    <source>
        <dbReference type="EMBL" id="GGG39865.1"/>
    </source>
</evidence>
<gene>
    <name evidence="1" type="ORF">GCM10011378_15190</name>
</gene>
<evidence type="ECO:0000313" key="2">
    <source>
        <dbReference type="Proteomes" id="UP000601361"/>
    </source>
</evidence>
<sequence>MLCPLPGKVVLNGLAQQPGFGTKQLPEGSGADIKGRSKLFLVQNTYPYLVKQRIGAFEKLSEYNFLHLKDKKIRDEFYPHCPAALQRGKGLK</sequence>
<proteinExistence type="predicted"/>
<dbReference type="EMBL" id="BMGS01000003">
    <property type="protein sequence ID" value="GGG39865.1"/>
    <property type="molecule type" value="Genomic_DNA"/>
</dbReference>
<protein>
    <submittedName>
        <fullName evidence="1">Uncharacterized protein</fullName>
    </submittedName>
</protein>
<organism evidence="1 2">
    <name type="scientific">Hymenobacter glacieicola</name>
    <dbReference type="NCBI Taxonomy" id="1562124"/>
    <lineage>
        <taxon>Bacteria</taxon>
        <taxon>Pseudomonadati</taxon>
        <taxon>Bacteroidota</taxon>
        <taxon>Cytophagia</taxon>
        <taxon>Cytophagales</taxon>
        <taxon>Hymenobacteraceae</taxon>
        <taxon>Hymenobacter</taxon>
    </lineage>
</organism>
<reference evidence="2" key="1">
    <citation type="journal article" date="2019" name="Int. J. Syst. Evol. Microbiol.">
        <title>The Global Catalogue of Microorganisms (GCM) 10K type strain sequencing project: providing services to taxonomists for standard genome sequencing and annotation.</title>
        <authorList>
            <consortium name="The Broad Institute Genomics Platform"/>
            <consortium name="The Broad Institute Genome Sequencing Center for Infectious Disease"/>
            <person name="Wu L."/>
            <person name="Ma J."/>
        </authorList>
    </citation>
    <scope>NUCLEOTIDE SEQUENCE [LARGE SCALE GENOMIC DNA]</scope>
    <source>
        <strain evidence="2">CGMCC 1.12990</strain>
    </source>
</reference>
<accession>A0ABQ1WPJ8</accession>
<keyword evidence="2" id="KW-1185">Reference proteome</keyword>
<dbReference type="Proteomes" id="UP000601361">
    <property type="component" value="Unassembled WGS sequence"/>
</dbReference>